<keyword evidence="4" id="KW-0472">Membrane</keyword>
<dbReference type="Pfam" id="PF01553">
    <property type="entry name" value="Acyltransferase"/>
    <property type="match status" value="1"/>
</dbReference>
<evidence type="ECO:0000259" key="5">
    <source>
        <dbReference type="SMART" id="SM00563"/>
    </source>
</evidence>
<name>A0AAV2YTJ1_9STRA</name>
<keyword evidence="7" id="KW-1185">Reference proteome</keyword>
<reference evidence="6" key="2">
    <citation type="journal article" date="2023" name="Microbiol Resour">
        <title>Decontamination and Annotation of the Draft Genome Sequence of the Oomycete Lagenidium giganteum ARSEF 373.</title>
        <authorList>
            <person name="Morgan W.R."/>
            <person name="Tartar A."/>
        </authorList>
    </citation>
    <scope>NUCLEOTIDE SEQUENCE</scope>
    <source>
        <strain evidence="6">ARSEF 373</strain>
    </source>
</reference>
<dbReference type="InterPro" id="IPR032098">
    <property type="entry name" value="Acyltransf_C"/>
</dbReference>
<dbReference type="AlphaFoldDB" id="A0AAV2YTJ1"/>
<feature type="transmembrane region" description="Helical" evidence="4">
    <location>
        <begin position="405"/>
        <end position="422"/>
    </location>
</feature>
<gene>
    <name evidence="6" type="ORF">N0F65_009155</name>
</gene>
<dbReference type="EMBL" id="DAKRPA010000159">
    <property type="protein sequence ID" value="DAZ96688.1"/>
    <property type="molecule type" value="Genomic_DNA"/>
</dbReference>
<evidence type="ECO:0000313" key="7">
    <source>
        <dbReference type="Proteomes" id="UP001146120"/>
    </source>
</evidence>
<dbReference type="PANTHER" id="PTHR10983:SF24">
    <property type="entry name" value="1-ACYLGLYCEROL-3-PHOSPHATE O-ACYLTRANSFERASE 3, ISOFORM E-RELATED"/>
    <property type="match status" value="1"/>
</dbReference>
<dbReference type="SUPFAM" id="SSF69593">
    <property type="entry name" value="Glycerol-3-phosphate (1)-acyltransferase"/>
    <property type="match status" value="1"/>
</dbReference>
<comment type="similarity">
    <text evidence="1">Belongs to the 1-acyl-sn-glycerol-3-phosphate acyltransferase family.</text>
</comment>
<evidence type="ECO:0000256" key="4">
    <source>
        <dbReference type="SAM" id="Phobius"/>
    </source>
</evidence>
<dbReference type="GO" id="GO:0012505">
    <property type="term" value="C:endomembrane system"/>
    <property type="evidence" value="ECO:0007669"/>
    <property type="project" value="TreeGrafter"/>
</dbReference>
<feature type="transmembrane region" description="Helical" evidence="4">
    <location>
        <begin position="117"/>
        <end position="136"/>
    </location>
</feature>
<evidence type="ECO:0000256" key="1">
    <source>
        <dbReference type="ARBA" id="ARBA00008655"/>
    </source>
</evidence>
<dbReference type="PANTHER" id="PTHR10983">
    <property type="entry name" value="1-ACYLGLYCEROL-3-PHOSPHATE ACYLTRANSFERASE-RELATED"/>
    <property type="match status" value="1"/>
</dbReference>
<evidence type="ECO:0000256" key="2">
    <source>
        <dbReference type="ARBA" id="ARBA00022679"/>
    </source>
</evidence>
<comment type="caution">
    <text evidence="6">The sequence shown here is derived from an EMBL/GenBank/DDBJ whole genome shotgun (WGS) entry which is preliminary data.</text>
</comment>
<dbReference type="CDD" id="cd07990">
    <property type="entry name" value="LPLAT_LCLAT1-like"/>
    <property type="match status" value="1"/>
</dbReference>
<dbReference type="SMART" id="SM00563">
    <property type="entry name" value="PlsC"/>
    <property type="match status" value="1"/>
</dbReference>
<dbReference type="Proteomes" id="UP001146120">
    <property type="component" value="Unassembled WGS sequence"/>
</dbReference>
<feature type="domain" description="Phospholipid/glycerol acyltransferase" evidence="5">
    <location>
        <begin position="152"/>
        <end position="274"/>
    </location>
</feature>
<organism evidence="6 7">
    <name type="scientific">Lagenidium giganteum</name>
    <dbReference type="NCBI Taxonomy" id="4803"/>
    <lineage>
        <taxon>Eukaryota</taxon>
        <taxon>Sar</taxon>
        <taxon>Stramenopiles</taxon>
        <taxon>Oomycota</taxon>
        <taxon>Peronosporomycetes</taxon>
        <taxon>Pythiales</taxon>
        <taxon>Pythiaceae</taxon>
    </lineage>
</organism>
<keyword evidence="3" id="KW-0012">Acyltransferase</keyword>
<feature type="transmembrane region" description="Helical" evidence="4">
    <location>
        <begin position="378"/>
        <end position="399"/>
    </location>
</feature>
<evidence type="ECO:0000313" key="6">
    <source>
        <dbReference type="EMBL" id="DAZ96688.1"/>
    </source>
</evidence>
<dbReference type="Pfam" id="PF16076">
    <property type="entry name" value="Acyltransf_C"/>
    <property type="match status" value="1"/>
</dbReference>
<keyword evidence="4" id="KW-1133">Transmembrane helix</keyword>
<keyword evidence="2" id="KW-0808">Transferase</keyword>
<accession>A0AAV2YTJ1</accession>
<evidence type="ECO:0000256" key="3">
    <source>
        <dbReference type="ARBA" id="ARBA00023315"/>
    </source>
</evidence>
<protein>
    <recommendedName>
        <fullName evidence="5">Phospholipid/glycerol acyltransferase domain-containing protein</fullName>
    </recommendedName>
</protein>
<keyword evidence="4" id="KW-0812">Transmembrane</keyword>
<feature type="transmembrane region" description="Helical" evidence="4">
    <location>
        <begin position="73"/>
        <end position="97"/>
    </location>
</feature>
<reference evidence="6" key="1">
    <citation type="submission" date="2022-11" db="EMBL/GenBank/DDBJ databases">
        <authorList>
            <person name="Morgan W.R."/>
            <person name="Tartar A."/>
        </authorList>
    </citation>
    <scope>NUCLEOTIDE SEQUENCE</scope>
    <source>
        <strain evidence="6">ARSEF 373</strain>
    </source>
</reference>
<proteinExistence type="inferred from homology"/>
<sequence>MAVQDMPPNAATTATAAAAHPCGAVATVSSPSQHVTGRVCDQPEPEPLLNRAVMPDVKYETDGTLLQSIAGKLYVLLLVVAALLDMMFFILPLKFVLRPLVLGNGGYQRCMRVVEGLFFAMMAGLLEVVGGLNMVITTDADDTLRFEDFEHVLLIANHRTEIDWIFFWNLALRLGYHDRIRVMLKAAIRFVPGPGWAMLLLDFPYVNRDWASDQQKIKTQVQAYSQTKQSTWLAMFPEGTALYSKTLKQSQEFARAHGNPEWNYVLQPRVRGFELCWQVLNPEWVVDLTMAYPELADGVRPSPLRLFRGQIPREVHVHVKRYHREDMRQHAGDGDIGKWVKTRFAEKEKLLQQFYEHKSFEHKQSGPCKRATFKHGTAGRAIAGLSFHVALIAFTVYLWMALPTILMSSWFLLSFGVAIYFVKTF</sequence>
<dbReference type="InterPro" id="IPR002123">
    <property type="entry name" value="Plipid/glycerol_acylTrfase"/>
</dbReference>
<dbReference type="GO" id="GO:0003841">
    <property type="term" value="F:1-acylglycerol-3-phosphate O-acyltransferase activity"/>
    <property type="evidence" value="ECO:0007669"/>
    <property type="project" value="TreeGrafter"/>
</dbReference>